<evidence type="ECO:0000259" key="4">
    <source>
        <dbReference type="Pfam" id="PF03816"/>
    </source>
</evidence>
<comment type="caution">
    <text evidence="5">The sequence shown here is derived from an EMBL/GenBank/DDBJ whole genome shotgun (WGS) entry which is preliminary data.</text>
</comment>
<reference evidence="5 6" key="1">
    <citation type="submission" date="2021-01" db="EMBL/GenBank/DDBJ databases">
        <title>Whole genome shotgun sequence of Catellatospora coxensis NBRC 107359.</title>
        <authorList>
            <person name="Komaki H."/>
            <person name="Tamura T."/>
        </authorList>
    </citation>
    <scope>NUCLEOTIDE SEQUENCE [LARGE SCALE GENOMIC DNA]</scope>
    <source>
        <strain evidence="5 6">NBRC 107359</strain>
    </source>
</reference>
<feature type="domain" description="Cell envelope-related transcriptional attenuator" evidence="4">
    <location>
        <begin position="160"/>
        <end position="315"/>
    </location>
</feature>
<dbReference type="PANTHER" id="PTHR33392:SF6">
    <property type="entry name" value="POLYISOPRENYL-TEICHOIC ACID--PEPTIDOGLYCAN TEICHOIC ACID TRANSFERASE TAGU"/>
    <property type="match status" value="1"/>
</dbReference>
<name>A0A8J3KWF0_9ACTN</name>
<gene>
    <name evidence="5" type="ORF">Cco03nite_50300</name>
</gene>
<keyword evidence="3" id="KW-0472">Membrane</keyword>
<feature type="compositionally biased region" description="Low complexity" evidence="2">
    <location>
        <begin position="20"/>
        <end position="43"/>
    </location>
</feature>
<evidence type="ECO:0000256" key="1">
    <source>
        <dbReference type="ARBA" id="ARBA00006068"/>
    </source>
</evidence>
<dbReference type="Pfam" id="PF03816">
    <property type="entry name" value="LytR_cpsA_psr"/>
    <property type="match status" value="1"/>
</dbReference>
<dbReference type="NCBIfam" id="TIGR00350">
    <property type="entry name" value="lytR_cpsA_psr"/>
    <property type="match status" value="1"/>
</dbReference>
<evidence type="ECO:0000256" key="2">
    <source>
        <dbReference type="SAM" id="MobiDB-lite"/>
    </source>
</evidence>
<dbReference type="InterPro" id="IPR050922">
    <property type="entry name" value="LytR/CpsA/Psr_CW_biosynth"/>
</dbReference>
<evidence type="ECO:0000313" key="6">
    <source>
        <dbReference type="Proteomes" id="UP000630887"/>
    </source>
</evidence>
<dbReference type="AlphaFoldDB" id="A0A8J3KWF0"/>
<dbReference type="PANTHER" id="PTHR33392">
    <property type="entry name" value="POLYISOPRENYL-TEICHOIC ACID--PEPTIDOGLYCAN TEICHOIC ACID TRANSFERASE TAGU"/>
    <property type="match status" value="1"/>
</dbReference>
<keyword evidence="3" id="KW-1133">Transmembrane helix</keyword>
<proteinExistence type="inferred from homology"/>
<sequence>MASSVWHTGDGRRDEPRATGLGWPSPAAAPPGRGSPRSGLGWPENPQAGRKVRTGRNIRQPGNSHRADPVRSDESPRRRRWPQALVAVLVGLVLLAGGGLVAGQALVQRYESSVSRDVLLDPRARDMADSQVGWRRLTGPLNYLLIGSDLRESNPGAGQRSDTILVVQVDRDLNHAYVISIPRDLRVEIPELGGTSFGGARQRINAAFEAGGGGSGGVQLLSATLTALTGMRFDGAAVVDFGGFTQVIDSLGGVNMCVDTEVRSIHTKRLFTVGCREMNGAEALDYSRQRYGLPGGDFDRQRHQQQLVKAILSKALDSGVTRNPLKLDQFIRGIGQSLTLDTGDATLTDLIVALRNIRPDSLTGIRVPSYPQSIGGVSYVLLQDGAEDLFRAMRDADLATWVQQHPEWVNAI</sequence>
<keyword evidence="3" id="KW-0812">Transmembrane</keyword>
<protein>
    <recommendedName>
        <fullName evidence="4">Cell envelope-related transcriptional attenuator domain-containing protein</fullName>
    </recommendedName>
</protein>
<comment type="similarity">
    <text evidence="1">Belongs to the LytR/CpsA/Psr (LCP) family.</text>
</comment>
<organism evidence="5 6">
    <name type="scientific">Catellatospora coxensis</name>
    <dbReference type="NCBI Taxonomy" id="310354"/>
    <lineage>
        <taxon>Bacteria</taxon>
        <taxon>Bacillati</taxon>
        <taxon>Actinomycetota</taxon>
        <taxon>Actinomycetes</taxon>
        <taxon>Micromonosporales</taxon>
        <taxon>Micromonosporaceae</taxon>
        <taxon>Catellatospora</taxon>
    </lineage>
</organism>
<dbReference type="Proteomes" id="UP000630887">
    <property type="component" value="Unassembled WGS sequence"/>
</dbReference>
<feature type="compositionally biased region" description="Basic and acidic residues" evidence="2">
    <location>
        <begin position="65"/>
        <end position="76"/>
    </location>
</feature>
<evidence type="ECO:0000313" key="5">
    <source>
        <dbReference type="EMBL" id="GIG08330.1"/>
    </source>
</evidence>
<feature type="region of interest" description="Disordered" evidence="2">
    <location>
        <begin position="1"/>
        <end position="78"/>
    </location>
</feature>
<evidence type="ECO:0000256" key="3">
    <source>
        <dbReference type="SAM" id="Phobius"/>
    </source>
</evidence>
<keyword evidence="6" id="KW-1185">Reference proteome</keyword>
<feature type="transmembrane region" description="Helical" evidence="3">
    <location>
        <begin position="84"/>
        <end position="107"/>
    </location>
</feature>
<dbReference type="EMBL" id="BONI01000046">
    <property type="protein sequence ID" value="GIG08330.1"/>
    <property type="molecule type" value="Genomic_DNA"/>
</dbReference>
<dbReference type="InterPro" id="IPR004474">
    <property type="entry name" value="LytR_CpsA_psr"/>
</dbReference>
<accession>A0A8J3KWF0</accession>
<dbReference type="Gene3D" id="3.40.630.190">
    <property type="entry name" value="LCP protein"/>
    <property type="match status" value="1"/>
</dbReference>